<keyword evidence="5 7" id="KW-0443">Lipid metabolism</keyword>
<dbReference type="SUPFAM" id="SSF51161">
    <property type="entry name" value="Trimeric LpxA-like enzymes"/>
    <property type="match status" value="1"/>
</dbReference>
<dbReference type="Gene3D" id="1.20.5.170">
    <property type="match status" value="1"/>
</dbReference>
<dbReference type="GO" id="GO:0103118">
    <property type="term" value="F:UDP-3-O-[(3R)-3-hydroxyacyl]-glucosamine N-acyltransferase activity"/>
    <property type="evidence" value="ECO:0007669"/>
    <property type="project" value="UniProtKB-EC"/>
</dbReference>
<accession>A0A0B4XRE4</accession>
<feature type="domain" description="UDP-3-O-[3-hydroxymyristoyl] glucosamine N-acyltransferase non-repeat region" evidence="8">
    <location>
        <begin position="22"/>
        <end position="87"/>
    </location>
</feature>
<dbReference type="NCBIfam" id="NF002060">
    <property type="entry name" value="PRK00892.1"/>
    <property type="match status" value="1"/>
</dbReference>
<evidence type="ECO:0000256" key="6">
    <source>
        <dbReference type="ARBA" id="ARBA00023315"/>
    </source>
</evidence>
<evidence type="ECO:0000313" key="10">
    <source>
        <dbReference type="Proteomes" id="UP000006764"/>
    </source>
</evidence>
<dbReference type="EC" id="2.3.1.191" evidence="7"/>
<organism evidence="9 10">
    <name type="scientific">Isoalcanivorax pacificus W11-5</name>
    <dbReference type="NCBI Taxonomy" id="391936"/>
    <lineage>
        <taxon>Bacteria</taxon>
        <taxon>Pseudomonadati</taxon>
        <taxon>Pseudomonadota</taxon>
        <taxon>Gammaproteobacteria</taxon>
        <taxon>Oceanospirillales</taxon>
        <taxon>Alcanivoracaceae</taxon>
        <taxon>Isoalcanivorax</taxon>
    </lineage>
</organism>
<dbReference type="InterPro" id="IPR011004">
    <property type="entry name" value="Trimer_LpxA-like_sf"/>
</dbReference>
<dbReference type="HAMAP" id="MF_00523">
    <property type="entry name" value="LpxD"/>
    <property type="match status" value="1"/>
</dbReference>
<dbReference type="PANTHER" id="PTHR43378:SF2">
    <property type="entry name" value="UDP-3-O-ACYLGLUCOSAMINE N-ACYLTRANSFERASE 1, MITOCHONDRIAL-RELATED"/>
    <property type="match status" value="1"/>
</dbReference>
<protein>
    <recommendedName>
        <fullName evidence="7">UDP-3-O-acylglucosamine N-acyltransferase</fullName>
        <ecNumber evidence="7">2.3.1.191</ecNumber>
    </recommendedName>
</protein>
<proteinExistence type="inferred from homology"/>
<keyword evidence="6 7" id="KW-0012">Acyltransferase</keyword>
<dbReference type="InterPro" id="IPR020573">
    <property type="entry name" value="UDP_GlcNAc_AcTrfase_non-rep"/>
</dbReference>
<dbReference type="PANTHER" id="PTHR43378">
    <property type="entry name" value="UDP-3-O-ACYLGLUCOSAMINE N-ACYLTRANSFERASE"/>
    <property type="match status" value="1"/>
</dbReference>
<evidence type="ECO:0000259" key="8">
    <source>
        <dbReference type="Pfam" id="PF04613"/>
    </source>
</evidence>
<dbReference type="Proteomes" id="UP000006764">
    <property type="component" value="Chromosome"/>
</dbReference>
<dbReference type="CDD" id="cd03352">
    <property type="entry name" value="LbH_LpxD"/>
    <property type="match status" value="1"/>
</dbReference>
<evidence type="ECO:0000256" key="5">
    <source>
        <dbReference type="ARBA" id="ARBA00023098"/>
    </source>
</evidence>
<keyword evidence="2 7" id="KW-0441">Lipid A biosynthesis</keyword>
<dbReference type="GO" id="GO:0016020">
    <property type="term" value="C:membrane"/>
    <property type="evidence" value="ECO:0007669"/>
    <property type="project" value="GOC"/>
</dbReference>
<comment type="function">
    <text evidence="7">Catalyzes the N-acylation of UDP-3-O-acylglucosamine using 3-hydroxyacyl-ACP as the acyl donor. Is involved in the biosynthesis of lipid A, a phosphorylated glycolipid that anchors the lipopolysaccharide to the outer membrane of the cell.</text>
</comment>
<dbReference type="GO" id="GO:0016410">
    <property type="term" value="F:N-acyltransferase activity"/>
    <property type="evidence" value="ECO:0007669"/>
    <property type="project" value="InterPro"/>
</dbReference>
<evidence type="ECO:0000256" key="3">
    <source>
        <dbReference type="ARBA" id="ARBA00022679"/>
    </source>
</evidence>
<dbReference type="InterPro" id="IPR007691">
    <property type="entry name" value="LpxD"/>
</dbReference>
<dbReference type="GO" id="GO:0009245">
    <property type="term" value="P:lipid A biosynthetic process"/>
    <property type="evidence" value="ECO:0007669"/>
    <property type="project" value="UniProtKB-UniRule"/>
</dbReference>
<dbReference type="AlphaFoldDB" id="A0A0B4XRE4"/>
<dbReference type="Gene3D" id="3.40.1390.10">
    <property type="entry name" value="MurE/MurF, N-terminal domain"/>
    <property type="match status" value="1"/>
</dbReference>
<evidence type="ECO:0000313" key="9">
    <source>
        <dbReference type="EMBL" id="AJD48822.1"/>
    </source>
</evidence>
<gene>
    <name evidence="7" type="primary">lpxD</name>
    <name evidence="9" type="ORF">S7S_12050</name>
</gene>
<dbReference type="Pfam" id="PF14602">
    <property type="entry name" value="Hexapep_2"/>
    <property type="match status" value="2"/>
</dbReference>
<evidence type="ECO:0000256" key="2">
    <source>
        <dbReference type="ARBA" id="ARBA00022556"/>
    </source>
</evidence>
<dbReference type="NCBIfam" id="TIGR01853">
    <property type="entry name" value="lipid_A_lpxD"/>
    <property type="match status" value="1"/>
</dbReference>
<evidence type="ECO:0000256" key="7">
    <source>
        <dbReference type="HAMAP-Rule" id="MF_00523"/>
    </source>
</evidence>
<dbReference type="Gene3D" id="2.160.10.10">
    <property type="entry name" value="Hexapeptide repeat proteins"/>
    <property type="match status" value="1"/>
</dbReference>
<comment type="similarity">
    <text evidence="7">Belongs to the transferase hexapeptide repeat family. LpxD subfamily.</text>
</comment>
<dbReference type="UniPathway" id="UPA00973"/>
<dbReference type="KEGG" id="apac:S7S_12050"/>
<keyword evidence="4 7" id="KW-0677">Repeat</keyword>
<evidence type="ECO:0000256" key="4">
    <source>
        <dbReference type="ARBA" id="ARBA00022737"/>
    </source>
</evidence>
<evidence type="ECO:0000256" key="1">
    <source>
        <dbReference type="ARBA" id="ARBA00022516"/>
    </source>
</evidence>
<comment type="pathway">
    <text evidence="7">Bacterial outer membrane biogenesis; LPS lipid A biosynthesis.</text>
</comment>
<name>A0A0B4XRE4_9GAMM</name>
<comment type="catalytic activity">
    <reaction evidence="7">
        <text>a UDP-3-O-[(3R)-3-hydroxyacyl]-alpha-D-glucosamine + a (3R)-hydroxyacyl-[ACP] = a UDP-2-N,3-O-bis[(3R)-3-hydroxyacyl]-alpha-D-glucosamine + holo-[ACP] + H(+)</text>
        <dbReference type="Rhea" id="RHEA:53836"/>
        <dbReference type="Rhea" id="RHEA-COMP:9685"/>
        <dbReference type="Rhea" id="RHEA-COMP:9945"/>
        <dbReference type="ChEBI" id="CHEBI:15378"/>
        <dbReference type="ChEBI" id="CHEBI:64479"/>
        <dbReference type="ChEBI" id="CHEBI:78827"/>
        <dbReference type="ChEBI" id="CHEBI:137740"/>
        <dbReference type="ChEBI" id="CHEBI:137748"/>
        <dbReference type="EC" id="2.3.1.191"/>
    </reaction>
</comment>
<dbReference type="Pfam" id="PF00132">
    <property type="entry name" value="Hexapep"/>
    <property type="match status" value="1"/>
</dbReference>
<dbReference type="HOGENOM" id="CLU_049865_0_1_6"/>
<keyword evidence="3 7" id="KW-0808">Transferase</keyword>
<comment type="subunit">
    <text evidence="7">Homotrimer.</text>
</comment>
<dbReference type="InterPro" id="IPR001451">
    <property type="entry name" value="Hexapep"/>
</dbReference>
<dbReference type="EMBL" id="CP004387">
    <property type="protein sequence ID" value="AJD48822.1"/>
    <property type="molecule type" value="Genomic_DNA"/>
</dbReference>
<dbReference type="STRING" id="391936.S7S_12050"/>
<feature type="active site" description="Proton acceptor" evidence="7">
    <location>
        <position position="238"/>
    </location>
</feature>
<dbReference type="Pfam" id="PF04613">
    <property type="entry name" value="LpxD"/>
    <property type="match status" value="1"/>
</dbReference>
<reference evidence="9 10" key="1">
    <citation type="journal article" date="2012" name="J. Bacteriol.">
        <title>Genome sequence of an alkane-degrading bacterium, Alcanivorax pacificus type strain W11-5, isolated from deep sea sediment.</title>
        <authorList>
            <person name="Lai Q."/>
            <person name="Shao Z."/>
        </authorList>
    </citation>
    <scope>NUCLEOTIDE SEQUENCE [LARGE SCALE GENOMIC DNA]</scope>
    <source>
        <strain evidence="9 10">W11-5</strain>
    </source>
</reference>
<keyword evidence="1 7" id="KW-0444">Lipid biosynthesis</keyword>
<keyword evidence="10" id="KW-1185">Reference proteome</keyword>
<sequence>MVLTLAQLAEELGAELRGDGATEISGLGTLRGATAQQLTFLANPRYRAYLEQTAAAAVLCTADQAEDCPVAALVVADPYQAFARISHHFDTTPAPLREVHPRAVIAADAVIEDNVSIGPNAVIGAGVRLKAGAVVMANAVIGDGSEVGEQARIYPNVTIYHGVIIGPRTIIHAGSVIGSDGFGFAFNEGRWNKVAQVGGVRIGADVDIGANVTIDRGAIEDTVIGNGVILDDQVHLAHNVVVGDHTAMAGKVGVSGSTRIGSYCMIGGAVGIAGHLEIGDRVVVLGMTLVSRSLTEPGTYGSALPADRQDRWRRNTARFRHLDELYRRVRKLEQDAGRG</sequence>